<dbReference type="AlphaFoldDB" id="A0AA97PHQ7"/>
<organism evidence="1">
    <name type="scientific">Pyricularia oryzae (strain Y34)</name>
    <name type="common">Rice blast fungus</name>
    <name type="synonym">Magnaporthe oryzae</name>
    <dbReference type="NCBI Taxonomy" id="1143189"/>
    <lineage>
        <taxon>Eukaryota</taxon>
        <taxon>Fungi</taxon>
        <taxon>Dikarya</taxon>
        <taxon>Ascomycota</taxon>
        <taxon>Pezizomycotina</taxon>
        <taxon>Sordariomycetes</taxon>
        <taxon>Sordariomycetidae</taxon>
        <taxon>Magnaporthales</taxon>
        <taxon>Pyriculariaceae</taxon>
        <taxon>Pyricularia</taxon>
    </lineage>
</organism>
<sequence>MTCVCWFPSGIGPTCTAELNYIARKNYSVPSTEPYQANKRTRWAIGPARRPRTRGSWVKSHAHLPAAQIFVQYSQVWPWKERGCSATWQGPKRTASLDEMYAGGKRAAPM</sequence>
<reference evidence="1" key="1">
    <citation type="journal article" date="2012" name="PLoS Genet.">
        <title>Comparative analysis of the genomes of two field isolates of the rice blast fungus Magnaporthe oryzae.</title>
        <authorList>
            <person name="Xue M."/>
            <person name="Yang J."/>
            <person name="Li Z."/>
            <person name="Hu S."/>
            <person name="Yao N."/>
            <person name="Dean R.A."/>
            <person name="Zhao W."/>
            <person name="Shen M."/>
            <person name="Zhang H."/>
            <person name="Li C."/>
            <person name="Liu L."/>
            <person name="Cao L."/>
            <person name="Xu X."/>
            <person name="Xing Y."/>
            <person name="Hsiang T."/>
            <person name="Zhang Z."/>
            <person name="Xu J.R."/>
            <person name="Peng Y.L."/>
        </authorList>
    </citation>
    <scope>NUCLEOTIDE SEQUENCE</scope>
    <source>
        <strain evidence="1">Y34</strain>
    </source>
</reference>
<protein>
    <submittedName>
        <fullName evidence="1">Uncharacterized protein</fullName>
    </submittedName>
</protein>
<proteinExistence type="predicted"/>
<name>A0AA97PHQ7_PYRO3</name>
<accession>A0AA97PHQ7</accession>
<dbReference type="EMBL" id="JH793065">
    <property type="protein sequence ID" value="ELQ34943.1"/>
    <property type="molecule type" value="Genomic_DNA"/>
</dbReference>
<evidence type="ECO:0000313" key="1">
    <source>
        <dbReference type="EMBL" id="ELQ34943.1"/>
    </source>
</evidence>
<dbReference type="Proteomes" id="UP000011086">
    <property type="component" value="Unassembled WGS sequence"/>
</dbReference>
<gene>
    <name evidence="1" type="ORF">OOU_Y34scaffold00737g2</name>
</gene>